<comment type="subunit">
    <text evidence="3">Homotrimer. The subunits circularize to form a toroid; DNA passes through its center. Replication factor C (RFC) is required to load the toroid on the DNA.</text>
</comment>
<evidence type="ECO:0000259" key="7">
    <source>
        <dbReference type="Pfam" id="PF02747"/>
    </source>
</evidence>
<organism evidence="8 9">
    <name type="scientific">Thermoproteota archaeon</name>
    <dbReference type="NCBI Taxonomy" id="2056631"/>
    <lineage>
        <taxon>Archaea</taxon>
        <taxon>Thermoproteota</taxon>
    </lineage>
</organism>
<feature type="domain" description="Proliferating cell nuclear antigen PCNA N-terminal" evidence="6">
    <location>
        <begin position="17"/>
        <end position="111"/>
    </location>
</feature>
<evidence type="ECO:0000256" key="1">
    <source>
        <dbReference type="ARBA" id="ARBA00010462"/>
    </source>
</evidence>
<dbReference type="GO" id="GO:0006275">
    <property type="term" value="P:regulation of DNA replication"/>
    <property type="evidence" value="ECO:0007669"/>
    <property type="project" value="UniProtKB-UniRule"/>
</dbReference>
<evidence type="ECO:0000313" key="9">
    <source>
        <dbReference type="Proteomes" id="UP000268446"/>
    </source>
</evidence>
<feature type="domain" description="Proliferating cell nuclear antigen PCNA C-terminal" evidence="7">
    <location>
        <begin position="142"/>
        <end position="259"/>
    </location>
</feature>
<dbReference type="PANTHER" id="PTHR11352">
    <property type="entry name" value="PROLIFERATING CELL NUCLEAR ANTIGEN"/>
    <property type="match status" value="1"/>
</dbReference>
<dbReference type="Gene3D" id="3.70.10.10">
    <property type="match status" value="1"/>
</dbReference>
<comment type="similarity">
    <text evidence="1 3 4">Belongs to the PCNA family.</text>
</comment>
<dbReference type="InterPro" id="IPR046938">
    <property type="entry name" value="DNA_clamp_sf"/>
</dbReference>
<protein>
    <recommendedName>
        <fullName evidence="3">DNA polymerase sliding clamp</fullName>
    </recommendedName>
    <alternativeName>
        <fullName evidence="3">Proliferating cell nuclear antigen homolog</fullName>
        <shortName evidence="3">PCNA</shortName>
    </alternativeName>
</protein>
<dbReference type="NCBIfam" id="TIGR00590">
    <property type="entry name" value="pcna"/>
    <property type="match status" value="1"/>
</dbReference>
<evidence type="ECO:0000313" key="8">
    <source>
        <dbReference type="EMBL" id="RLE52393.1"/>
    </source>
</evidence>
<dbReference type="Pfam" id="PF00705">
    <property type="entry name" value="PCNA_N"/>
    <property type="match status" value="1"/>
</dbReference>
<comment type="function">
    <text evidence="3">Sliding clamp subunit that acts as a moving platform for DNA processing. Responsible for tethering the catalytic subunit of DNA polymerase and other proteins to DNA during high-speed replication.</text>
</comment>
<dbReference type="GO" id="GO:0003677">
    <property type="term" value="F:DNA binding"/>
    <property type="evidence" value="ECO:0007669"/>
    <property type="project" value="UniProtKB-UniRule"/>
</dbReference>
<evidence type="ECO:0000256" key="3">
    <source>
        <dbReference type="HAMAP-Rule" id="MF_00317"/>
    </source>
</evidence>
<dbReference type="CDD" id="cd00577">
    <property type="entry name" value="PCNA"/>
    <property type="match status" value="1"/>
</dbReference>
<dbReference type="AlphaFoldDB" id="A0A497EYD0"/>
<sequence>MNIKCSAHSILEVPIVFRAVLTSAKLWRSIVSAIAELIDEANFKATPDGLSLRAMDPSHVVMIELELPPMAFDEYVCDEELMIGVNFDEFNKLLKRASARERLEMEVTDKSRLTLRFLGKALRVFRMPLIDIAGEELPSPSLEFNVRARVISDALKDAIKDASVISDYVKFKADPEALTLTASGDRGDVEVKLSEDMGSLVELEVKEPSASTYSLSYLSDMMKAVAAAEIVTVQFSTDMPLRLDFELPGDGRITYYLAPRMEA</sequence>
<dbReference type="EMBL" id="QMQZ01000001">
    <property type="protein sequence ID" value="RLE52393.1"/>
    <property type="molecule type" value="Genomic_DNA"/>
</dbReference>
<dbReference type="GO" id="GO:0006272">
    <property type="term" value="P:leading strand elongation"/>
    <property type="evidence" value="ECO:0007669"/>
    <property type="project" value="TreeGrafter"/>
</dbReference>
<evidence type="ECO:0000256" key="2">
    <source>
        <dbReference type="ARBA" id="ARBA00023125"/>
    </source>
</evidence>
<proteinExistence type="inferred from homology"/>
<dbReference type="PRINTS" id="PR00339">
    <property type="entry name" value="PCNACYCLIN"/>
</dbReference>
<reference evidence="8 9" key="1">
    <citation type="submission" date="2018-06" db="EMBL/GenBank/DDBJ databases">
        <title>Extensive metabolic versatility and redundancy in microbially diverse, dynamic hydrothermal sediments.</title>
        <authorList>
            <person name="Dombrowski N."/>
            <person name="Teske A."/>
            <person name="Baker B.J."/>
        </authorList>
    </citation>
    <scope>NUCLEOTIDE SEQUENCE [LARGE SCALE GENOMIC DNA]</scope>
    <source>
        <strain evidence="8">B29_G17</strain>
    </source>
</reference>
<dbReference type="HAMAP" id="MF_00317">
    <property type="entry name" value="DNApol_clamp_arch"/>
    <property type="match status" value="1"/>
</dbReference>
<dbReference type="InterPro" id="IPR022659">
    <property type="entry name" value="Pr_cel_nuc_antig_CS"/>
</dbReference>
<evidence type="ECO:0000256" key="4">
    <source>
        <dbReference type="RuleBase" id="RU003671"/>
    </source>
</evidence>
<keyword evidence="3 4" id="KW-0235">DNA replication</keyword>
<accession>A0A497EYD0</accession>
<dbReference type="InterPro" id="IPR022649">
    <property type="entry name" value="Pr_cel_nuc_antig_C"/>
</dbReference>
<dbReference type="NCBIfam" id="NF002221">
    <property type="entry name" value="PRK01115.1-4"/>
    <property type="match status" value="1"/>
</dbReference>
<dbReference type="InterPro" id="IPR022648">
    <property type="entry name" value="Pr_cel_nuc_antig_N"/>
</dbReference>
<dbReference type="InterPro" id="IPR000730">
    <property type="entry name" value="Pr_cel_nuc_antig"/>
</dbReference>
<dbReference type="PANTHER" id="PTHR11352:SF0">
    <property type="entry name" value="PROLIFERATING CELL NUCLEAR ANTIGEN"/>
    <property type="match status" value="1"/>
</dbReference>
<comment type="function">
    <text evidence="5">Sliding clamp subunit. Responsible for tethering the catalytic subunit of DNA polymerase to DNA during high-speed replication.</text>
</comment>
<gene>
    <name evidence="3 8" type="primary">pcn</name>
    <name evidence="8" type="ORF">DRJ20_00065</name>
</gene>
<dbReference type="Proteomes" id="UP000268446">
    <property type="component" value="Unassembled WGS sequence"/>
</dbReference>
<dbReference type="PROSITE" id="PS01251">
    <property type="entry name" value="PCNA_1"/>
    <property type="match status" value="1"/>
</dbReference>
<evidence type="ECO:0000259" key="6">
    <source>
        <dbReference type="Pfam" id="PF00705"/>
    </source>
</evidence>
<dbReference type="GO" id="GO:0030337">
    <property type="term" value="F:DNA polymerase processivity factor activity"/>
    <property type="evidence" value="ECO:0007669"/>
    <property type="project" value="UniProtKB-UniRule"/>
</dbReference>
<name>A0A497EYD0_9CREN</name>
<keyword evidence="2 3" id="KW-0238">DNA-binding</keyword>
<dbReference type="Pfam" id="PF02747">
    <property type="entry name" value="PCNA_C"/>
    <property type="match status" value="1"/>
</dbReference>
<comment type="caution">
    <text evidence="8">The sequence shown here is derived from an EMBL/GenBank/DDBJ whole genome shotgun (WGS) entry which is preliminary data.</text>
</comment>
<dbReference type="SUPFAM" id="SSF55979">
    <property type="entry name" value="DNA clamp"/>
    <property type="match status" value="2"/>
</dbReference>
<evidence type="ECO:0000256" key="5">
    <source>
        <dbReference type="RuleBase" id="RU003673"/>
    </source>
</evidence>